<dbReference type="Pfam" id="PF00675">
    <property type="entry name" value="Peptidase_M16"/>
    <property type="match status" value="1"/>
</dbReference>
<evidence type="ECO:0000256" key="12">
    <source>
        <dbReference type="ARBA" id="ARBA00031184"/>
    </source>
</evidence>
<evidence type="ECO:0000313" key="20">
    <source>
        <dbReference type="EMBL" id="MFB9887688.1"/>
    </source>
</evidence>
<feature type="domain" description="Coenzyme PQQ synthesis protein F-like C-terminal lobe" evidence="19">
    <location>
        <begin position="765"/>
        <end position="864"/>
    </location>
</feature>
<comment type="caution">
    <text evidence="20">The sequence shown here is derived from an EMBL/GenBank/DDBJ whole genome shotgun (WGS) entry which is preliminary data.</text>
</comment>
<feature type="domain" description="Peptidase M16 middle/third" evidence="18">
    <location>
        <begin position="389"/>
        <end position="663"/>
    </location>
</feature>
<evidence type="ECO:0000259" key="16">
    <source>
        <dbReference type="Pfam" id="PF00675"/>
    </source>
</evidence>
<dbReference type="EMBL" id="JBHLZN010000005">
    <property type="protein sequence ID" value="MFB9887688.1"/>
    <property type="molecule type" value="Genomic_DNA"/>
</dbReference>
<evidence type="ECO:0000259" key="19">
    <source>
        <dbReference type="Pfam" id="PF22456"/>
    </source>
</evidence>
<evidence type="ECO:0000256" key="14">
    <source>
        <dbReference type="RuleBase" id="RU004447"/>
    </source>
</evidence>
<dbReference type="PANTHER" id="PTHR43690">
    <property type="entry name" value="NARDILYSIN"/>
    <property type="match status" value="1"/>
</dbReference>
<evidence type="ECO:0000256" key="9">
    <source>
        <dbReference type="ARBA" id="ARBA00022833"/>
    </source>
</evidence>
<keyword evidence="6" id="KW-0645">Protease</keyword>
<dbReference type="Pfam" id="PF16187">
    <property type="entry name" value="Peptidase_M16_M"/>
    <property type="match status" value="1"/>
</dbReference>
<dbReference type="InterPro" id="IPR011765">
    <property type="entry name" value="Pept_M16_N"/>
</dbReference>
<gene>
    <name evidence="20" type="ORF">ACFFLH_14825</name>
</gene>
<feature type="chain" id="PRO_5045533562" description="Protease 3" evidence="15">
    <location>
        <begin position="22"/>
        <end position="916"/>
    </location>
</feature>
<evidence type="ECO:0000313" key="21">
    <source>
        <dbReference type="Proteomes" id="UP001589628"/>
    </source>
</evidence>
<dbReference type="EC" id="3.4.24.55" evidence="4"/>
<keyword evidence="21" id="KW-1185">Reference proteome</keyword>
<evidence type="ECO:0000259" key="17">
    <source>
        <dbReference type="Pfam" id="PF05193"/>
    </source>
</evidence>
<feature type="signal peptide" evidence="15">
    <location>
        <begin position="1"/>
        <end position="21"/>
    </location>
</feature>
<evidence type="ECO:0000256" key="11">
    <source>
        <dbReference type="ARBA" id="ARBA00029597"/>
    </source>
</evidence>
<dbReference type="InterPro" id="IPR050626">
    <property type="entry name" value="Peptidase_M16"/>
</dbReference>
<dbReference type="InterPro" id="IPR032632">
    <property type="entry name" value="Peptidase_M16_M"/>
</dbReference>
<accession>A0ABV5ZEH9</accession>
<sequence length="916" mass="104151">MHTLARFAVTLLWLLSLNALAAPIKQSPNDNRSYHNLTLANGLQVLLISDPATDKSAAAVDVSVGSADEPDALPGLAHFLEHMLFLGTDRYPQAGEYQSFISRNGGNHNAYTAFTHTNYFFDIDPPQLYPALQRFARFFIAPTLDPTYIEREVKAVDSEYKAKIREDGRRLYETQRLTYNPAHPASRFSVGSLDTLKDQPQLSLQQALQDFYQQHYRSERMRLVILGREPLEQLSQWASELFAEVPQQQQPYNRSLPPLYLQQQLPQFLQLRPLKQTRNLIISFPLPSQLKQEANKPLQYIAALLGDEGPGSLLEVFKQQGWATSLSAGAGYYEEDASTLQLSLELTPAGVQAQPQLLGLIFAYIDLIKREGVEAWRYQQYQQLAEIDFRFQERTPPMHWVSYLARKLHDTEAEDILYRPYQFAGFQAAEIHALLQQLRPEQASVLLMAPEAITEQQSEWYQVDYQLQHKAQLDISTETALNSQLALPAANPYIPNDFTLVTGSSDEKPRLLQQQPGFQLWHASQTRFGAPKADLYLSLRSPIANASPRHTLLTELMIRSIKDHLNDQIYPALEAGQEVNFYRHLRGATLKISGYHDKQPLLLGTLLSQMTTQPRDARRFLRIKKGLQEDLLNAYQQAPYQRALGSLSSQLLPNNWDEGQLLAVLAELNLSDLHDFIPQWWQALDVLMLSHGNLTAEQAQSLAGQVQQHLLNRSQAVTVPRAQLRQLSPGHDELIVQYSPHADLGVSWYWQGQDDSIESQARLALLAQLLEAPFYTEIRTEQQLGYIAFASAFPLLDHPGLSFTLQSPNASPEQVNQAFRGFLQQFQQQLQRLRAEDLRPYQQALISTLLTPATQLGELSEEYWRELDRQAYDFSSREKLAEAIAKLTPAELRHTLAQLLAANQQRLIRVEVRPQS</sequence>
<dbReference type="Gene3D" id="3.30.830.10">
    <property type="entry name" value="Metalloenzyme, LuxS/M16 peptidase-like"/>
    <property type="match status" value="4"/>
</dbReference>
<dbReference type="RefSeq" id="WP_051527510.1">
    <property type="nucleotide sequence ID" value="NZ_JBHLZN010000005.1"/>
</dbReference>
<dbReference type="InterPro" id="IPR007863">
    <property type="entry name" value="Peptidase_M16_C"/>
</dbReference>
<dbReference type="InterPro" id="IPR001431">
    <property type="entry name" value="Pept_M16_Zn_BS"/>
</dbReference>
<evidence type="ECO:0000256" key="6">
    <source>
        <dbReference type="ARBA" id="ARBA00022670"/>
    </source>
</evidence>
<keyword evidence="8" id="KW-0378">Hydrolase</keyword>
<feature type="domain" description="Peptidase M16 C-terminal" evidence="17">
    <location>
        <begin position="206"/>
        <end position="383"/>
    </location>
</feature>
<evidence type="ECO:0000256" key="7">
    <source>
        <dbReference type="ARBA" id="ARBA00022723"/>
    </source>
</evidence>
<dbReference type="PROSITE" id="PS00143">
    <property type="entry name" value="INSULINASE"/>
    <property type="match status" value="1"/>
</dbReference>
<dbReference type="SUPFAM" id="SSF63411">
    <property type="entry name" value="LuxS/MPP-like metallohydrolase"/>
    <property type="match status" value="4"/>
</dbReference>
<evidence type="ECO:0000256" key="8">
    <source>
        <dbReference type="ARBA" id="ARBA00022801"/>
    </source>
</evidence>
<evidence type="ECO:0000256" key="5">
    <source>
        <dbReference type="ARBA" id="ARBA00017565"/>
    </source>
</evidence>
<comment type="similarity">
    <text evidence="3 14">Belongs to the peptidase M16 family.</text>
</comment>
<dbReference type="InterPro" id="IPR054734">
    <property type="entry name" value="PqqF-like_C_4"/>
</dbReference>
<dbReference type="Pfam" id="PF05193">
    <property type="entry name" value="Peptidase_M16_C"/>
    <property type="match status" value="1"/>
</dbReference>
<feature type="domain" description="Peptidase M16 N-terminal" evidence="16">
    <location>
        <begin position="45"/>
        <end position="179"/>
    </location>
</feature>
<keyword evidence="7" id="KW-0479">Metal-binding</keyword>
<dbReference type="PANTHER" id="PTHR43690:SF18">
    <property type="entry name" value="INSULIN-DEGRADING ENZYME-RELATED"/>
    <property type="match status" value="1"/>
</dbReference>
<evidence type="ECO:0000259" key="18">
    <source>
        <dbReference type="Pfam" id="PF16187"/>
    </source>
</evidence>
<reference evidence="20 21" key="1">
    <citation type="submission" date="2024-09" db="EMBL/GenBank/DDBJ databases">
        <authorList>
            <person name="Sun Q."/>
            <person name="Mori K."/>
        </authorList>
    </citation>
    <scope>NUCLEOTIDE SEQUENCE [LARGE SCALE GENOMIC DNA]</scope>
    <source>
        <strain evidence="20 21">ATCC 51285</strain>
    </source>
</reference>
<proteinExistence type="inferred from homology"/>
<evidence type="ECO:0000256" key="2">
    <source>
        <dbReference type="ARBA" id="ARBA00002184"/>
    </source>
</evidence>
<comment type="cofactor">
    <cofactor evidence="1">
        <name>Zn(2+)</name>
        <dbReference type="ChEBI" id="CHEBI:29105"/>
    </cofactor>
</comment>
<keyword evidence="10" id="KW-0482">Metalloprotease</keyword>
<evidence type="ECO:0000256" key="3">
    <source>
        <dbReference type="ARBA" id="ARBA00007261"/>
    </source>
</evidence>
<evidence type="ECO:0000256" key="4">
    <source>
        <dbReference type="ARBA" id="ARBA00012449"/>
    </source>
</evidence>
<keyword evidence="15" id="KW-0732">Signal</keyword>
<dbReference type="Proteomes" id="UP001589628">
    <property type="component" value="Unassembled WGS sequence"/>
</dbReference>
<evidence type="ECO:0000256" key="1">
    <source>
        <dbReference type="ARBA" id="ARBA00001947"/>
    </source>
</evidence>
<keyword evidence="9" id="KW-0862">Zinc</keyword>
<evidence type="ECO:0000256" key="10">
    <source>
        <dbReference type="ARBA" id="ARBA00023049"/>
    </source>
</evidence>
<evidence type="ECO:0000256" key="13">
    <source>
        <dbReference type="ARBA" id="ARBA00033450"/>
    </source>
</evidence>
<comment type="function">
    <text evidence="2">Endopeptidase that degrades small peptides of less than 7 kDa, such as glucagon and insulin.</text>
</comment>
<organism evidence="20 21">
    <name type="scientific">Balneatrix alpica</name>
    <dbReference type="NCBI Taxonomy" id="75684"/>
    <lineage>
        <taxon>Bacteria</taxon>
        <taxon>Pseudomonadati</taxon>
        <taxon>Pseudomonadota</taxon>
        <taxon>Gammaproteobacteria</taxon>
        <taxon>Oceanospirillales</taxon>
        <taxon>Balneatrichaceae</taxon>
        <taxon>Balneatrix</taxon>
    </lineage>
</organism>
<name>A0ABV5ZEH9_9GAMM</name>
<dbReference type="Pfam" id="PF22456">
    <property type="entry name" value="PqqF-like_C_4"/>
    <property type="match status" value="1"/>
</dbReference>
<evidence type="ECO:0000256" key="15">
    <source>
        <dbReference type="SAM" id="SignalP"/>
    </source>
</evidence>
<protein>
    <recommendedName>
        <fullName evidence="5">Protease 3</fullName>
        <ecNumber evidence="4">3.4.24.55</ecNumber>
    </recommendedName>
    <alternativeName>
        <fullName evidence="13">Pitrilysin</fullName>
    </alternativeName>
    <alternativeName>
        <fullName evidence="12">Protease III</fullName>
    </alternativeName>
    <alternativeName>
        <fullName evidence="11">Protease pi</fullName>
    </alternativeName>
</protein>
<dbReference type="InterPro" id="IPR011249">
    <property type="entry name" value="Metalloenz_LuxS/M16"/>
</dbReference>